<feature type="chain" id="PRO_5018763788" evidence="3">
    <location>
        <begin position="19"/>
        <end position="530"/>
    </location>
</feature>
<dbReference type="PANTHER" id="PTHR20859">
    <property type="entry name" value="INTERFERON/INTERLEUKIN RECEPTOR"/>
    <property type="match status" value="1"/>
</dbReference>
<feature type="signal peptide" evidence="3">
    <location>
        <begin position="1"/>
        <end position="18"/>
    </location>
</feature>
<reference evidence="6" key="1">
    <citation type="submission" date="2025-08" db="UniProtKB">
        <authorList>
            <consortium name="Ensembl"/>
        </authorList>
    </citation>
    <scope>IDENTIFICATION</scope>
</reference>
<dbReference type="Proteomes" id="UP000264820">
    <property type="component" value="Unplaced"/>
</dbReference>
<protein>
    <submittedName>
        <fullName evidence="6">Interleukin-20 receptor subunit alpha-like</fullName>
    </submittedName>
</protein>
<dbReference type="STRING" id="109280.ENSHCOP00000026972"/>
<dbReference type="InterPro" id="IPR015373">
    <property type="entry name" value="Interferon/interleukin_rcp_dom"/>
</dbReference>
<dbReference type="InterPro" id="IPR050650">
    <property type="entry name" value="Type-II_Cytokine-TF_Rcpt"/>
</dbReference>
<dbReference type="GeneID" id="109509473"/>
<dbReference type="GeneTree" id="ENSGT00940000157314"/>
<feature type="transmembrane region" description="Helical" evidence="2">
    <location>
        <begin position="241"/>
        <end position="264"/>
    </location>
</feature>
<dbReference type="RefSeq" id="XP_019714880.1">
    <property type="nucleotide sequence ID" value="XM_019859321.1"/>
</dbReference>
<feature type="domain" description="Interferon/interleukin receptor" evidence="5">
    <location>
        <begin position="126"/>
        <end position="230"/>
    </location>
</feature>
<evidence type="ECO:0000259" key="5">
    <source>
        <dbReference type="Pfam" id="PF09294"/>
    </source>
</evidence>
<dbReference type="InterPro" id="IPR003961">
    <property type="entry name" value="FN3_dom"/>
</dbReference>
<evidence type="ECO:0000256" key="3">
    <source>
        <dbReference type="SAM" id="SignalP"/>
    </source>
</evidence>
<feature type="region of interest" description="Disordered" evidence="1">
    <location>
        <begin position="302"/>
        <end position="338"/>
    </location>
</feature>
<dbReference type="PANTHER" id="PTHR20859:SF86">
    <property type="entry name" value="INTERLEUKIN-20 RECEPTOR SUBUNIT ALPHA"/>
    <property type="match status" value="1"/>
</dbReference>
<dbReference type="Pfam" id="PF01108">
    <property type="entry name" value="Tissue_fac"/>
    <property type="match status" value="1"/>
</dbReference>
<dbReference type="CTD" id="53832"/>
<dbReference type="Ensembl" id="ENSHCOT00000022664.1">
    <property type="protein sequence ID" value="ENSHCOP00000026972.1"/>
    <property type="gene ID" value="ENSHCOG00000018393.1"/>
</dbReference>
<dbReference type="KEGG" id="hcq:109509473"/>
<evidence type="ECO:0000256" key="2">
    <source>
        <dbReference type="SAM" id="Phobius"/>
    </source>
</evidence>
<dbReference type="Gene3D" id="2.60.40.10">
    <property type="entry name" value="Immunoglobulins"/>
    <property type="match status" value="2"/>
</dbReference>
<evidence type="ECO:0000256" key="1">
    <source>
        <dbReference type="SAM" id="MobiDB-lite"/>
    </source>
</evidence>
<dbReference type="InterPro" id="IPR013783">
    <property type="entry name" value="Ig-like_fold"/>
</dbReference>
<dbReference type="InterPro" id="IPR036116">
    <property type="entry name" value="FN3_sf"/>
</dbReference>
<keyword evidence="2" id="KW-0472">Membrane</keyword>
<dbReference type="RefSeq" id="XP_019714886.1">
    <property type="nucleotide sequence ID" value="XM_019859327.1"/>
</dbReference>
<keyword evidence="3" id="KW-0732">Signal</keyword>
<keyword evidence="7" id="KW-1185">Reference proteome</keyword>
<keyword evidence="2" id="KW-1133">Transmembrane helix</keyword>
<dbReference type="AlphaFoldDB" id="A0A3Q2Z5L6"/>
<evidence type="ECO:0000313" key="6">
    <source>
        <dbReference type="Ensembl" id="ENSHCOP00000026972.1"/>
    </source>
</evidence>
<sequence>MRAFLFLFIFGGVDFSSGSSVPPSPVNVTFTSLNLKNVLEWLPGNETPDGTRYTVQFALYGDSVAGSKRVKWRPVPWCKETERTWCDLSRETWDAEQGYSGRVRAVGAGLSKWVETPMRLVPKADTTFGQPQISVEVKDNNAIIYLSGPIRYQPDDHAPPISMAWLYPQMTYNLTVYNSRQGRVHHFPVTSSPYKYGLMDFETEYCFSAQARFLSLHFNCHQSERLCITTGKDPVTGQVQMAVVGIVCPSLCICIVLVVGYILYHYLMGNGQKRPHTLDVASLRLQPNASLLPDLITPLKSQCPSDDDDKDNNASDCVTNSAAQHPQPPPEPEEPCADSVSYGVVGVATTDAGGQCDAHPKELPVKNATYLASQCSLPQAGSRCPLENATQSQADFPTMYLANTAPRGLRMPMTEGKELTGSPYRRRGEDAENYSVLTPAGAQRDEEGGSLCVEWDREKRQLVLPGLEMTMTHGEGEGGGKKVAMADLGLEKVFVRQASREEAAPPQGATAGWEVDDIVRKWDLVISMNE</sequence>
<evidence type="ECO:0000259" key="4">
    <source>
        <dbReference type="Pfam" id="PF01108"/>
    </source>
</evidence>
<dbReference type="SUPFAM" id="SSF49265">
    <property type="entry name" value="Fibronectin type III"/>
    <property type="match status" value="2"/>
</dbReference>
<reference evidence="6" key="2">
    <citation type="submission" date="2025-09" db="UniProtKB">
        <authorList>
            <consortium name="Ensembl"/>
        </authorList>
    </citation>
    <scope>IDENTIFICATION</scope>
</reference>
<feature type="domain" description="Fibronectin type-III" evidence="4">
    <location>
        <begin position="4"/>
        <end position="109"/>
    </location>
</feature>
<name>A0A3Q2Z5L6_HIPCM</name>
<dbReference type="Pfam" id="PF09294">
    <property type="entry name" value="Interfer-bind"/>
    <property type="match status" value="1"/>
</dbReference>
<accession>A0A3Q2Z5L6</accession>
<dbReference type="GO" id="GO:0004896">
    <property type="term" value="F:cytokine receptor activity"/>
    <property type="evidence" value="ECO:0007669"/>
    <property type="project" value="TreeGrafter"/>
</dbReference>
<keyword evidence="2" id="KW-0812">Transmembrane</keyword>
<evidence type="ECO:0000313" key="7">
    <source>
        <dbReference type="Proteomes" id="UP000264820"/>
    </source>
</evidence>
<proteinExistence type="predicted"/>
<dbReference type="GO" id="GO:0005886">
    <property type="term" value="C:plasma membrane"/>
    <property type="evidence" value="ECO:0007669"/>
    <property type="project" value="TreeGrafter"/>
</dbReference>
<organism evidence="6 7">
    <name type="scientific">Hippocampus comes</name>
    <name type="common">Tiger tail seahorse</name>
    <dbReference type="NCBI Taxonomy" id="109280"/>
    <lineage>
        <taxon>Eukaryota</taxon>
        <taxon>Metazoa</taxon>
        <taxon>Chordata</taxon>
        <taxon>Craniata</taxon>
        <taxon>Vertebrata</taxon>
        <taxon>Euteleostomi</taxon>
        <taxon>Actinopterygii</taxon>
        <taxon>Neopterygii</taxon>
        <taxon>Teleostei</taxon>
        <taxon>Neoteleostei</taxon>
        <taxon>Acanthomorphata</taxon>
        <taxon>Syngnathiaria</taxon>
        <taxon>Syngnathiformes</taxon>
        <taxon>Syngnathoidei</taxon>
        <taxon>Syngnathidae</taxon>
        <taxon>Hippocampus</taxon>
    </lineage>
</organism>